<dbReference type="AlphaFoldDB" id="A0A1Y6K818"/>
<dbReference type="CDD" id="cd14947">
    <property type="entry name" value="NBR1_like"/>
    <property type="match status" value="1"/>
</dbReference>
<accession>A0A1Y6K818</accession>
<gene>
    <name evidence="3" type="ORF">CFX1CAM_1963</name>
</gene>
<sequence>MLKRIKKHILVLSLIISLGSLLSACKPAEPKLDVNAQKTGFVLTAEVQASMTAAARPTATETPIPEPSATATVLPSNTPILLPTKTTEGTTPATGVDRAQIIAQEPEDNTRFAPGETFTVTWTLENTGTSTWTTQYYIEYASGESLGAEDKVYIWLPVSPETSLALTVNMVAPSTPGNKISYWKMYNASGDAFYDFNITITVGE</sequence>
<keyword evidence="1" id="KW-0732">Signal</keyword>
<reference evidence="4" key="1">
    <citation type="submission" date="2017-05" db="EMBL/GenBank/DDBJ databases">
        <authorList>
            <person name="Kirkegaard R."/>
            <person name="Mcilroy J S."/>
        </authorList>
    </citation>
    <scope>NUCLEOTIDE SEQUENCE [LARGE SCALE GENOMIC DNA]</scope>
</reference>
<feature type="chain" id="PRO_5012034581" description="Nbr1 FW domain-containing protein" evidence="1">
    <location>
        <begin position="24"/>
        <end position="204"/>
    </location>
</feature>
<name>A0A1Y6K818_9CHLR</name>
<dbReference type="PANTHER" id="PTHR20930">
    <property type="entry name" value="OVARIAN CARCINOMA ANTIGEN CA125-RELATED"/>
    <property type="match status" value="1"/>
</dbReference>
<dbReference type="Proteomes" id="UP000195514">
    <property type="component" value="Chromosome I"/>
</dbReference>
<evidence type="ECO:0000313" key="3">
    <source>
        <dbReference type="EMBL" id="SMX55028.1"/>
    </source>
</evidence>
<dbReference type="Pfam" id="PF16158">
    <property type="entry name" value="N_BRCA1_IG"/>
    <property type="match status" value="1"/>
</dbReference>
<evidence type="ECO:0000256" key="1">
    <source>
        <dbReference type="SAM" id="SignalP"/>
    </source>
</evidence>
<evidence type="ECO:0000259" key="2">
    <source>
        <dbReference type="Pfam" id="PF16158"/>
    </source>
</evidence>
<protein>
    <recommendedName>
        <fullName evidence="2">Nbr1 FW domain-containing protein</fullName>
    </recommendedName>
</protein>
<keyword evidence="4" id="KW-1185">Reference proteome</keyword>
<feature type="signal peptide" evidence="1">
    <location>
        <begin position="1"/>
        <end position="23"/>
    </location>
</feature>
<organism evidence="3 4">
    <name type="scientific">Candidatus Brevifilum fermentans</name>
    <dbReference type="NCBI Taxonomy" id="1986204"/>
    <lineage>
        <taxon>Bacteria</taxon>
        <taxon>Bacillati</taxon>
        <taxon>Chloroflexota</taxon>
        <taxon>Anaerolineae</taxon>
        <taxon>Anaerolineales</taxon>
        <taxon>Anaerolineaceae</taxon>
        <taxon>Candidatus Brevifilum</taxon>
    </lineage>
</organism>
<feature type="domain" description="Nbr1 FW" evidence="2">
    <location>
        <begin position="107"/>
        <end position="200"/>
    </location>
</feature>
<dbReference type="PANTHER" id="PTHR20930:SF0">
    <property type="entry name" value="PROTEIN ILRUN"/>
    <property type="match status" value="1"/>
</dbReference>
<dbReference type="OrthoDB" id="166916at2"/>
<dbReference type="RefSeq" id="WP_087862823.1">
    <property type="nucleotide sequence ID" value="NZ_LT859958.1"/>
</dbReference>
<dbReference type="InterPro" id="IPR013783">
    <property type="entry name" value="Ig-like_fold"/>
</dbReference>
<evidence type="ECO:0000313" key="4">
    <source>
        <dbReference type="Proteomes" id="UP000195514"/>
    </source>
</evidence>
<dbReference type="EMBL" id="LT859958">
    <property type="protein sequence ID" value="SMX55028.1"/>
    <property type="molecule type" value="Genomic_DNA"/>
</dbReference>
<dbReference type="KEGG" id="abat:CFX1CAM_1963"/>
<dbReference type="Gene3D" id="2.60.40.10">
    <property type="entry name" value="Immunoglobulins"/>
    <property type="match status" value="1"/>
</dbReference>
<dbReference type="PROSITE" id="PS51257">
    <property type="entry name" value="PROKAR_LIPOPROTEIN"/>
    <property type="match status" value="1"/>
</dbReference>
<dbReference type="InterPro" id="IPR032350">
    <property type="entry name" value="Nbr1_FW"/>
</dbReference>
<proteinExistence type="predicted"/>